<feature type="domain" description="TadE-like" evidence="1">
    <location>
        <begin position="1"/>
        <end position="35"/>
    </location>
</feature>
<evidence type="ECO:0000259" key="1">
    <source>
        <dbReference type="Pfam" id="PF07811"/>
    </source>
</evidence>
<evidence type="ECO:0000313" key="2">
    <source>
        <dbReference type="EMBL" id="MTB73327.1"/>
    </source>
</evidence>
<sequence>MVTVLLMVLVLGLVQVAVALHVRNTLVQCAVEGARYGARADVDPGASVGRAQALVRDFTTDRYAQDVSSRVTSSGGAEVVEVTIRAPLPVIGTLGPAGQLTVSGRAYREGQEPS</sequence>
<comment type="caution">
    <text evidence="2">The sequence shown here is derived from an EMBL/GenBank/DDBJ whole genome shotgun (WGS) entry which is preliminary data.</text>
</comment>
<organism evidence="2 3">
    <name type="scientific">Arsenicicoccus cauae</name>
    <dbReference type="NCBI Taxonomy" id="2663847"/>
    <lineage>
        <taxon>Bacteria</taxon>
        <taxon>Bacillati</taxon>
        <taxon>Actinomycetota</taxon>
        <taxon>Actinomycetes</taxon>
        <taxon>Micrococcales</taxon>
        <taxon>Intrasporangiaceae</taxon>
        <taxon>Arsenicicoccus</taxon>
    </lineage>
</organism>
<dbReference type="AlphaFoldDB" id="A0A6I3IHY5"/>
<dbReference type="EMBL" id="WLVL01000056">
    <property type="protein sequence ID" value="MTB73327.1"/>
    <property type="molecule type" value="Genomic_DNA"/>
</dbReference>
<keyword evidence="3" id="KW-1185">Reference proteome</keyword>
<name>A0A6I3IHY5_9MICO</name>
<accession>A0A6I3IHY5</accession>
<evidence type="ECO:0000313" key="3">
    <source>
        <dbReference type="Proteomes" id="UP000431092"/>
    </source>
</evidence>
<dbReference type="Pfam" id="PF07811">
    <property type="entry name" value="TadE"/>
    <property type="match status" value="1"/>
</dbReference>
<protein>
    <submittedName>
        <fullName evidence="2">Pilus assembly protein</fullName>
    </submittedName>
</protein>
<dbReference type="Proteomes" id="UP000431092">
    <property type="component" value="Unassembled WGS sequence"/>
</dbReference>
<gene>
    <name evidence="2" type="ORF">GGG17_15435</name>
</gene>
<reference evidence="2 3" key="1">
    <citation type="submission" date="2019-11" db="EMBL/GenBank/DDBJ databases">
        <title>Whole genome sequencing identifies a novel species of the genus Arsenicicoccus isolated from human blood.</title>
        <authorList>
            <person name="Jeong J.H."/>
            <person name="Kweon O.J."/>
            <person name="Kim H.R."/>
            <person name="Kim T.-H."/>
            <person name="Ha S.-M."/>
            <person name="Lee M.-K."/>
        </authorList>
    </citation>
    <scope>NUCLEOTIDE SEQUENCE [LARGE SCALE GENOMIC DNA]</scope>
    <source>
        <strain evidence="2 3">MKL-02</strain>
    </source>
</reference>
<dbReference type="InterPro" id="IPR012495">
    <property type="entry name" value="TadE-like_dom"/>
</dbReference>
<proteinExistence type="predicted"/>